<evidence type="ECO:0000313" key="2">
    <source>
        <dbReference type="EMBL" id="EJT76608.1"/>
    </source>
</evidence>
<reference evidence="3" key="4">
    <citation type="journal article" date="2015" name="G3 (Bethesda)">
        <title>Genome sequences of three phytopathogenic species of the Magnaporthaceae family of fungi.</title>
        <authorList>
            <person name="Okagaki L.H."/>
            <person name="Nunes C.C."/>
            <person name="Sailsbery J."/>
            <person name="Clay B."/>
            <person name="Brown D."/>
            <person name="John T."/>
            <person name="Oh Y."/>
            <person name="Young N."/>
            <person name="Fitzgerald M."/>
            <person name="Haas B.J."/>
            <person name="Zeng Q."/>
            <person name="Young S."/>
            <person name="Adiconis X."/>
            <person name="Fan L."/>
            <person name="Levin J.Z."/>
            <person name="Mitchell T.K."/>
            <person name="Okubara P.A."/>
            <person name="Farman M.L."/>
            <person name="Kohn L.M."/>
            <person name="Birren B."/>
            <person name="Ma L.-J."/>
            <person name="Dean R.A."/>
        </authorList>
    </citation>
    <scope>NUCLEOTIDE SEQUENCE</scope>
    <source>
        <strain evidence="3">R3-111a-1</strain>
    </source>
</reference>
<accession>J3NZ25</accession>
<dbReference type="AlphaFoldDB" id="J3NZ25"/>
<dbReference type="OrthoDB" id="5220127at2759"/>
<reference evidence="2" key="3">
    <citation type="submission" date="2010-09" db="EMBL/GenBank/DDBJ databases">
        <title>Annotation of Gaeumannomyces graminis var. tritici R3-111a-1.</title>
        <authorList>
            <consortium name="The Broad Institute Genome Sequencing Platform"/>
            <person name="Ma L.-J."/>
            <person name="Dead R."/>
            <person name="Young S.K."/>
            <person name="Zeng Q."/>
            <person name="Gargeya S."/>
            <person name="Fitzgerald M."/>
            <person name="Haas B."/>
            <person name="Abouelleil A."/>
            <person name="Alvarado L."/>
            <person name="Arachchi H.M."/>
            <person name="Berlin A."/>
            <person name="Brown A."/>
            <person name="Chapman S.B."/>
            <person name="Chen Z."/>
            <person name="Dunbar C."/>
            <person name="Freedman E."/>
            <person name="Gearin G."/>
            <person name="Gellesch M."/>
            <person name="Goldberg J."/>
            <person name="Griggs A."/>
            <person name="Gujja S."/>
            <person name="Heiman D."/>
            <person name="Howarth C."/>
            <person name="Larson L."/>
            <person name="Lui A."/>
            <person name="MacDonald P.J.P."/>
            <person name="Mehta T."/>
            <person name="Montmayeur A."/>
            <person name="Murphy C."/>
            <person name="Neiman D."/>
            <person name="Pearson M."/>
            <person name="Priest M."/>
            <person name="Roberts A."/>
            <person name="Saif S."/>
            <person name="Shea T."/>
            <person name="Shenoy N."/>
            <person name="Sisk P."/>
            <person name="Stolte C."/>
            <person name="Sykes S."/>
            <person name="Yandava C."/>
            <person name="Wortman J."/>
            <person name="Nusbaum C."/>
            <person name="Birren B."/>
        </authorList>
    </citation>
    <scope>NUCLEOTIDE SEQUENCE</scope>
    <source>
        <strain evidence="2">R3-111a-1</strain>
    </source>
</reference>
<dbReference type="RefSeq" id="XP_009222608.1">
    <property type="nucleotide sequence ID" value="XM_009224344.1"/>
</dbReference>
<gene>
    <name evidence="3" type="primary">20346983</name>
    <name evidence="2" type="ORF">GGTG_06525</name>
</gene>
<organism evidence="2">
    <name type="scientific">Gaeumannomyces tritici (strain R3-111a-1)</name>
    <name type="common">Wheat and barley take-all root rot fungus</name>
    <name type="synonym">Gaeumannomyces graminis var. tritici</name>
    <dbReference type="NCBI Taxonomy" id="644352"/>
    <lineage>
        <taxon>Eukaryota</taxon>
        <taxon>Fungi</taxon>
        <taxon>Dikarya</taxon>
        <taxon>Ascomycota</taxon>
        <taxon>Pezizomycotina</taxon>
        <taxon>Sordariomycetes</taxon>
        <taxon>Sordariomycetidae</taxon>
        <taxon>Magnaporthales</taxon>
        <taxon>Magnaporthaceae</taxon>
        <taxon>Gaeumannomyces</taxon>
    </lineage>
</organism>
<evidence type="ECO:0000313" key="4">
    <source>
        <dbReference type="Proteomes" id="UP000006039"/>
    </source>
</evidence>
<protein>
    <submittedName>
        <fullName evidence="2 3">Uncharacterized protein</fullName>
    </submittedName>
</protein>
<dbReference type="GeneID" id="20346983"/>
<evidence type="ECO:0000256" key="1">
    <source>
        <dbReference type="SAM" id="MobiDB-lite"/>
    </source>
</evidence>
<reference evidence="3" key="5">
    <citation type="submission" date="2018-04" db="UniProtKB">
        <authorList>
            <consortium name="EnsemblFungi"/>
        </authorList>
    </citation>
    <scope>IDENTIFICATION</scope>
    <source>
        <strain evidence="3">R3-111a-1</strain>
    </source>
</reference>
<reference evidence="4" key="1">
    <citation type="submission" date="2010-07" db="EMBL/GenBank/DDBJ databases">
        <title>The genome sequence of Gaeumannomyces graminis var. tritici strain R3-111a-1.</title>
        <authorList>
            <consortium name="The Broad Institute Genome Sequencing Platform"/>
            <person name="Ma L.-J."/>
            <person name="Dead R."/>
            <person name="Young S."/>
            <person name="Zeng Q."/>
            <person name="Koehrsen M."/>
            <person name="Alvarado L."/>
            <person name="Berlin A."/>
            <person name="Chapman S.B."/>
            <person name="Chen Z."/>
            <person name="Freedman E."/>
            <person name="Gellesch M."/>
            <person name="Goldberg J."/>
            <person name="Griggs A."/>
            <person name="Gujja S."/>
            <person name="Heilman E.R."/>
            <person name="Heiman D."/>
            <person name="Hepburn T."/>
            <person name="Howarth C."/>
            <person name="Jen D."/>
            <person name="Larson L."/>
            <person name="Mehta T."/>
            <person name="Neiman D."/>
            <person name="Pearson M."/>
            <person name="Roberts A."/>
            <person name="Saif S."/>
            <person name="Shea T."/>
            <person name="Shenoy N."/>
            <person name="Sisk P."/>
            <person name="Stolte C."/>
            <person name="Sykes S."/>
            <person name="Walk T."/>
            <person name="White J."/>
            <person name="Yandava C."/>
            <person name="Haas B."/>
            <person name="Nusbaum C."/>
            <person name="Birren B."/>
        </authorList>
    </citation>
    <scope>NUCLEOTIDE SEQUENCE [LARGE SCALE GENOMIC DNA]</scope>
    <source>
        <strain evidence="4">R3-111a-1</strain>
    </source>
</reference>
<dbReference type="EMBL" id="GL385397">
    <property type="protein sequence ID" value="EJT76608.1"/>
    <property type="molecule type" value="Genomic_DNA"/>
</dbReference>
<evidence type="ECO:0000313" key="3">
    <source>
        <dbReference type="EnsemblFungi" id="EJT76608"/>
    </source>
</evidence>
<dbReference type="EnsemblFungi" id="EJT76608">
    <property type="protein sequence ID" value="EJT76608"/>
    <property type="gene ID" value="GGTG_06525"/>
</dbReference>
<dbReference type="VEuPathDB" id="FungiDB:GGTG_06525"/>
<reference evidence="2" key="2">
    <citation type="submission" date="2010-07" db="EMBL/GenBank/DDBJ databases">
        <authorList>
            <consortium name="The Broad Institute Genome Sequencing Platform"/>
            <consortium name="Broad Institute Genome Sequencing Center for Infectious Disease"/>
            <person name="Ma L.-J."/>
            <person name="Dead R."/>
            <person name="Young S."/>
            <person name="Zeng Q."/>
            <person name="Koehrsen M."/>
            <person name="Alvarado L."/>
            <person name="Berlin A."/>
            <person name="Chapman S.B."/>
            <person name="Chen Z."/>
            <person name="Freedman E."/>
            <person name="Gellesch M."/>
            <person name="Goldberg J."/>
            <person name="Griggs A."/>
            <person name="Gujja S."/>
            <person name="Heilman E.R."/>
            <person name="Heiman D."/>
            <person name="Hepburn T."/>
            <person name="Howarth C."/>
            <person name="Jen D."/>
            <person name="Larson L."/>
            <person name="Mehta T."/>
            <person name="Neiman D."/>
            <person name="Pearson M."/>
            <person name="Roberts A."/>
            <person name="Saif S."/>
            <person name="Shea T."/>
            <person name="Shenoy N."/>
            <person name="Sisk P."/>
            <person name="Stolte C."/>
            <person name="Sykes S."/>
            <person name="Walk T."/>
            <person name="White J."/>
            <person name="Yandava C."/>
            <person name="Haas B."/>
            <person name="Nusbaum C."/>
            <person name="Birren B."/>
        </authorList>
    </citation>
    <scope>NUCLEOTIDE SEQUENCE</scope>
    <source>
        <strain evidence="2">R3-111a-1</strain>
    </source>
</reference>
<keyword evidence="4" id="KW-1185">Reference proteome</keyword>
<proteinExistence type="predicted"/>
<dbReference type="HOGENOM" id="CLU_120620_0_0_1"/>
<dbReference type="eggNOG" id="ENOG502R0UX">
    <property type="taxonomic scope" value="Eukaryota"/>
</dbReference>
<feature type="region of interest" description="Disordered" evidence="1">
    <location>
        <begin position="140"/>
        <end position="160"/>
    </location>
</feature>
<name>J3NZ25_GAET3</name>
<dbReference type="Proteomes" id="UP000006039">
    <property type="component" value="Unassembled WGS sequence"/>
</dbReference>
<sequence length="160" mass="17587">MCTYYYLHHHHLVPCTRPVDMVVSYAYCQDATDVSHTAQTAVIGDSSSNHQQQQRQPCQRLCFDPAQPVLDYSDPCASGGCLASPECASGACRLEDLGGRWTCCACGRGGNRFRWCRHPKRRSPDTFCYHTCCHNCTRDPSAGDGGDASTASSSSSSRRR</sequence>